<comment type="caution">
    <text evidence="1">The sequence shown here is derived from an EMBL/GenBank/DDBJ whole genome shotgun (WGS) entry which is preliminary data.</text>
</comment>
<reference evidence="1" key="1">
    <citation type="submission" date="2021-03" db="EMBL/GenBank/DDBJ databases">
        <title>Taxonomic study of Clostridium polyendosporum from meadow-gley soil under rice.</title>
        <authorList>
            <person name="Kobayashi H."/>
            <person name="Tanizawa Y."/>
            <person name="Yagura M."/>
        </authorList>
    </citation>
    <scope>NUCLEOTIDE SEQUENCE</scope>
    <source>
        <strain evidence="1">JCM 30710</strain>
    </source>
</reference>
<dbReference type="EMBL" id="BOPZ01000013">
    <property type="protein sequence ID" value="GIM29101.1"/>
    <property type="molecule type" value="Genomic_DNA"/>
</dbReference>
<dbReference type="AlphaFoldDB" id="A0A919VGX9"/>
<evidence type="ECO:0000313" key="2">
    <source>
        <dbReference type="Proteomes" id="UP000679179"/>
    </source>
</evidence>
<evidence type="ECO:0000313" key="1">
    <source>
        <dbReference type="EMBL" id="GIM29101.1"/>
    </source>
</evidence>
<dbReference type="RefSeq" id="WP_212903813.1">
    <property type="nucleotide sequence ID" value="NZ_BOPZ01000013.1"/>
</dbReference>
<accession>A0A919VGX9</accession>
<proteinExistence type="predicted"/>
<name>A0A919VGX9_9CLOT</name>
<keyword evidence="2" id="KW-1185">Reference proteome</keyword>
<gene>
    <name evidence="1" type="ORF">CPJCM30710_17670</name>
</gene>
<sequence length="230" mass="27314">MSRKLELKDIVLIGRTFDEYYKMFGISSIDGKKEKILDVASGVSSFCAEANSKGYNVTASDRIYCFSAEEIEGKCIKDLELTIKNLSDVKDLYRWELYKDIEDLKKQRKKAYTRFIEDFKRKRDTIYIETEYPKSNFKDKQFTVSLISHFLFMYDEHLDYEFHKQTIKEIIRITSKEIRIFPIVNLKGEKSMFVNKLMSDDNFTMYKMQIVKVNYEFIKGGNEMLIIKVK</sequence>
<protein>
    <recommendedName>
        <fullName evidence="3">SAM-dependent methyltransferase</fullName>
    </recommendedName>
</protein>
<evidence type="ECO:0008006" key="3">
    <source>
        <dbReference type="Google" id="ProtNLM"/>
    </source>
</evidence>
<organism evidence="1 2">
    <name type="scientific">Clostridium polyendosporum</name>
    <dbReference type="NCBI Taxonomy" id="69208"/>
    <lineage>
        <taxon>Bacteria</taxon>
        <taxon>Bacillati</taxon>
        <taxon>Bacillota</taxon>
        <taxon>Clostridia</taxon>
        <taxon>Eubacteriales</taxon>
        <taxon>Clostridiaceae</taxon>
        <taxon>Clostridium</taxon>
    </lineage>
</organism>
<dbReference type="Proteomes" id="UP000679179">
    <property type="component" value="Unassembled WGS sequence"/>
</dbReference>